<dbReference type="SMART" id="SM00389">
    <property type="entry name" value="HOX"/>
    <property type="match status" value="2"/>
</dbReference>
<comment type="subcellular location">
    <subcellularLocation>
        <location evidence="2 11 12">Nucleus</location>
    </subcellularLocation>
</comment>
<dbReference type="GO" id="GO:0009952">
    <property type="term" value="P:anterior/posterior pattern specification"/>
    <property type="evidence" value="ECO:0007669"/>
    <property type="project" value="UniProtKB-ARBA"/>
</dbReference>
<dbReference type="Gene3D" id="1.10.10.60">
    <property type="entry name" value="Homeodomain-like"/>
    <property type="match status" value="2"/>
</dbReference>
<dbReference type="GO" id="GO:0000981">
    <property type="term" value="F:DNA-binding transcription factor activity, RNA polymerase II-specific"/>
    <property type="evidence" value="ECO:0007669"/>
    <property type="project" value="InterPro"/>
</dbReference>
<feature type="compositionally biased region" description="Pro residues" evidence="13">
    <location>
        <begin position="328"/>
        <end position="338"/>
    </location>
</feature>
<sequence length="487" mass="52420">MSSYFVNPLYSKYKAAAAAAAAAGEAINPTYYDCHFAPEVGSRHAAAAAAAALQLYGNSAAGFPHAPPQAHAHPHQSPPPTGPGCGGGGGRGPGPGQDYFHPGGGSPAAAYQAAPPPPPHPPPPPPPPPCGGIACHGEPAKFYGYDNLQRQPIFTTQQEAELVQYPDCKSSSGNIGEDPDHLNQSSSPSQMFPWMRPQAAPGRRRGRQTYSRFQTLELEKEFLFNPYLTRKRRIEVSHALALTERQYVDPKFPPCEEYLQSGYLGEQGADYYSGAQGAEFQPPGLYPRPDFGEQPFGGGGPGPGSALPARGHGQEPSGPGGHYGAPGEPCPAPPPAPLPGARACSQPGGPKQPPPGTALKQPAVVYPWMKKVHVNSVNPNYTGGEPKRSRTAYTRQQVLELEKEFHFNRYLTRRRRIEIAHTLCLSERQIKIWFQNRRMKWKKDHKLPNTKGRSSSSSSSSSCSSSAAPGQHLQPMAKDHHTDLTTL</sequence>
<dbReference type="GO" id="GO:0048562">
    <property type="term" value="P:embryonic organ morphogenesis"/>
    <property type="evidence" value="ECO:0007669"/>
    <property type="project" value="UniProtKB-ARBA"/>
</dbReference>
<dbReference type="PROSITE" id="PS50071">
    <property type="entry name" value="HOMEOBOX_2"/>
    <property type="match status" value="2"/>
</dbReference>
<dbReference type="InterPro" id="IPR017970">
    <property type="entry name" value="Homeobox_CS"/>
</dbReference>
<dbReference type="AlphaFoldDB" id="A0AA41N795"/>
<evidence type="ECO:0000256" key="3">
    <source>
        <dbReference type="ARBA" id="ARBA00022473"/>
    </source>
</evidence>
<feature type="region of interest" description="Disordered" evidence="13">
    <location>
        <begin position="444"/>
        <end position="487"/>
    </location>
</feature>
<feature type="compositionally biased region" description="Pro residues" evidence="13">
    <location>
        <begin position="114"/>
        <end position="130"/>
    </location>
</feature>
<evidence type="ECO:0000256" key="10">
    <source>
        <dbReference type="ARBA" id="ARBA00040141"/>
    </source>
</evidence>
<keyword evidence="4" id="KW-0805">Transcription regulation</keyword>
<evidence type="ECO:0000256" key="12">
    <source>
        <dbReference type="RuleBase" id="RU000682"/>
    </source>
</evidence>
<dbReference type="InterPro" id="IPR009057">
    <property type="entry name" value="Homeodomain-like_sf"/>
</dbReference>
<name>A0AA41N795_SCICA</name>
<protein>
    <recommendedName>
        <fullName evidence="10">Homeobox protein Hox-D8</fullName>
    </recommendedName>
</protein>
<dbReference type="InterPro" id="IPR020479">
    <property type="entry name" value="HD_metazoa"/>
</dbReference>
<keyword evidence="3" id="KW-0217">Developmental protein</keyword>
<dbReference type="CDD" id="cd00086">
    <property type="entry name" value="homeodomain"/>
    <property type="match status" value="2"/>
</dbReference>
<feature type="region of interest" description="Disordered" evidence="13">
    <location>
        <begin position="63"/>
        <end position="133"/>
    </location>
</feature>
<dbReference type="EMBL" id="JAATJV010398024">
    <property type="protein sequence ID" value="MBZ3885097.1"/>
    <property type="molecule type" value="Genomic_DNA"/>
</dbReference>
<evidence type="ECO:0000256" key="8">
    <source>
        <dbReference type="ARBA" id="ARBA00023242"/>
    </source>
</evidence>
<dbReference type="Proteomes" id="UP001166674">
    <property type="component" value="Unassembled WGS sequence"/>
</dbReference>
<dbReference type="GO" id="GO:0000977">
    <property type="term" value="F:RNA polymerase II transcription regulatory region sequence-specific DNA binding"/>
    <property type="evidence" value="ECO:0007669"/>
    <property type="project" value="TreeGrafter"/>
</dbReference>
<dbReference type="GO" id="GO:0005654">
    <property type="term" value="C:nucleoplasm"/>
    <property type="evidence" value="ECO:0007669"/>
    <property type="project" value="UniProtKB-ARBA"/>
</dbReference>
<dbReference type="PANTHER" id="PTHR46166">
    <property type="entry name" value="HOMEOBOX DOMAIN-CONTAINING PROTEIN"/>
    <property type="match status" value="1"/>
</dbReference>
<dbReference type="InterPro" id="IPR017995">
    <property type="entry name" value="Homeobox_antennapedia"/>
</dbReference>
<evidence type="ECO:0000256" key="7">
    <source>
        <dbReference type="ARBA" id="ARBA00023163"/>
    </source>
</evidence>
<evidence type="ECO:0000256" key="1">
    <source>
        <dbReference type="ARBA" id="ARBA00003263"/>
    </source>
</evidence>
<dbReference type="PROSITE" id="PS00032">
    <property type="entry name" value="ANTENNAPEDIA"/>
    <property type="match status" value="2"/>
</dbReference>
<keyword evidence="8 11" id="KW-0539">Nucleus</keyword>
<dbReference type="Pfam" id="PF00046">
    <property type="entry name" value="Homeodomain"/>
    <property type="match status" value="2"/>
</dbReference>
<feature type="region of interest" description="Disordered" evidence="13">
    <location>
        <begin position="170"/>
        <end position="192"/>
    </location>
</feature>
<evidence type="ECO:0000256" key="5">
    <source>
        <dbReference type="ARBA" id="ARBA00023125"/>
    </source>
</evidence>
<dbReference type="SUPFAM" id="SSF46689">
    <property type="entry name" value="Homeodomain-like"/>
    <property type="match status" value="2"/>
</dbReference>
<dbReference type="InterPro" id="IPR050948">
    <property type="entry name" value="Antp_homeobox_TF"/>
</dbReference>
<evidence type="ECO:0000256" key="13">
    <source>
        <dbReference type="SAM" id="MobiDB-lite"/>
    </source>
</evidence>
<feature type="compositionally biased region" description="Low complexity" evidence="13">
    <location>
        <begin position="454"/>
        <end position="466"/>
    </location>
</feature>
<comment type="similarity">
    <text evidence="9">Belongs to the Antp homeobox family. Deformed subfamily.</text>
</comment>
<dbReference type="PRINTS" id="PR00024">
    <property type="entry name" value="HOMEOBOX"/>
</dbReference>
<feature type="compositionally biased region" description="Low complexity" evidence="13">
    <location>
        <begin position="339"/>
        <end position="349"/>
    </location>
</feature>
<evidence type="ECO:0000313" key="16">
    <source>
        <dbReference type="Proteomes" id="UP001166674"/>
    </source>
</evidence>
<dbReference type="InterPro" id="IPR001827">
    <property type="entry name" value="Homeobox_Antennapedia_CS"/>
</dbReference>
<feature type="compositionally biased region" description="Gly residues" evidence="13">
    <location>
        <begin position="83"/>
        <end position="95"/>
    </location>
</feature>
<evidence type="ECO:0000256" key="9">
    <source>
        <dbReference type="ARBA" id="ARBA00038235"/>
    </source>
</evidence>
<evidence type="ECO:0000256" key="11">
    <source>
        <dbReference type="PROSITE-ProRule" id="PRU00108"/>
    </source>
</evidence>
<keyword evidence="5 11" id="KW-0238">DNA-binding</keyword>
<dbReference type="PRINTS" id="PR00025">
    <property type="entry name" value="ANTENNAPEDIA"/>
</dbReference>
<reference evidence="15" key="1">
    <citation type="submission" date="2020-03" db="EMBL/GenBank/DDBJ databases">
        <title>Studies in the Genomics of Life Span.</title>
        <authorList>
            <person name="Glass D."/>
        </authorList>
    </citation>
    <scope>NUCLEOTIDE SEQUENCE</scope>
    <source>
        <strain evidence="15">SUZIE</strain>
        <tissue evidence="15">Muscle</tissue>
    </source>
</reference>
<proteinExistence type="inferred from homology"/>
<comment type="caution">
    <text evidence="15">The sequence shown here is derived from an EMBL/GenBank/DDBJ whole genome shotgun (WGS) entry which is preliminary data.</text>
</comment>
<feature type="DNA-binding region" description="Homeobox" evidence="11">
    <location>
        <begin position="203"/>
        <end position="247"/>
    </location>
</feature>
<dbReference type="PANTHER" id="PTHR46166:SF1">
    <property type="entry name" value="HOMEOBOX PROTEIN HOX-D8"/>
    <property type="match status" value="1"/>
</dbReference>
<feature type="DNA-binding region" description="Homeobox" evidence="11">
    <location>
        <begin position="386"/>
        <end position="445"/>
    </location>
</feature>
<gene>
    <name evidence="15" type="ORF">SUZIE_181240</name>
</gene>
<dbReference type="InterPro" id="IPR001356">
    <property type="entry name" value="HD"/>
</dbReference>
<evidence type="ECO:0000256" key="6">
    <source>
        <dbReference type="ARBA" id="ARBA00023155"/>
    </source>
</evidence>
<dbReference type="GO" id="GO:0048731">
    <property type="term" value="P:system development"/>
    <property type="evidence" value="ECO:0007669"/>
    <property type="project" value="UniProtKB-ARBA"/>
</dbReference>
<dbReference type="PROSITE" id="PS00027">
    <property type="entry name" value="HOMEOBOX_1"/>
    <property type="match status" value="1"/>
</dbReference>
<organism evidence="15 16">
    <name type="scientific">Sciurus carolinensis</name>
    <name type="common">Eastern gray squirrel</name>
    <dbReference type="NCBI Taxonomy" id="30640"/>
    <lineage>
        <taxon>Eukaryota</taxon>
        <taxon>Metazoa</taxon>
        <taxon>Chordata</taxon>
        <taxon>Craniata</taxon>
        <taxon>Vertebrata</taxon>
        <taxon>Euteleostomi</taxon>
        <taxon>Mammalia</taxon>
        <taxon>Eutheria</taxon>
        <taxon>Euarchontoglires</taxon>
        <taxon>Glires</taxon>
        <taxon>Rodentia</taxon>
        <taxon>Sciuromorpha</taxon>
        <taxon>Sciuridae</taxon>
        <taxon>Sciurinae</taxon>
        <taxon>Sciurini</taxon>
        <taxon>Sciurus</taxon>
    </lineage>
</organism>
<keyword evidence="7" id="KW-0804">Transcription</keyword>
<evidence type="ECO:0000256" key="2">
    <source>
        <dbReference type="ARBA" id="ARBA00004123"/>
    </source>
</evidence>
<feature type="compositionally biased region" description="Basic and acidic residues" evidence="13">
    <location>
        <begin position="477"/>
        <end position="487"/>
    </location>
</feature>
<keyword evidence="16" id="KW-1185">Reference proteome</keyword>
<comment type="function">
    <text evidence="1">Sequence-specific transcription factor which is part of a developmental regulatory system that provides cells with specific positional identities on the anterior-posterior axis.</text>
</comment>
<evidence type="ECO:0000313" key="15">
    <source>
        <dbReference type="EMBL" id="MBZ3885097.1"/>
    </source>
</evidence>
<accession>A0AA41N795</accession>
<evidence type="ECO:0000256" key="4">
    <source>
        <dbReference type="ARBA" id="ARBA00023015"/>
    </source>
</evidence>
<keyword evidence="6 11" id="KW-0371">Homeobox</keyword>
<dbReference type="FunFam" id="1.10.10.60:FF:000029">
    <property type="entry name" value="Homeobox protein Hox-D4"/>
    <property type="match status" value="1"/>
</dbReference>
<feature type="domain" description="Homeobox" evidence="14">
    <location>
        <begin position="201"/>
        <end position="246"/>
    </location>
</feature>
<feature type="domain" description="Homeobox" evidence="14">
    <location>
        <begin position="384"/>
        <end position="444"/>
    </location>
</feature>
<evidence type="ECO:0000259" key="14">
    <source>
        <dbReference type="PROSITE" id="PS50071"/>
    </source>
</evidence>
<feature type="region of interest" description="Disordered" evidence="13">
    <location>
        <begin position="274"/>
        <end position="360"/>
    </location>
</feature>